<evidence type="ECO:0000313" key="4">
    <source>
        <dbReference type="Proteomes" id="UP000245263"/>
    </source>
</evidence>
<gene>
    <name evidence="3" type="ORF">LPTSP3_g26890</name>
</gene>
<evidence type="ECO:0000313" key="3">
    <source>
        <dbReference type="EMBL" id="BDA79759.1"/>
    </source>
</evidence>
<dbReference type="InterPro" id="IPR058792">
    <property type="entry name" value="Beta-barrel_RND_2"/>
</dbReference>
<dbReference type="RefSeq" id="WP_109020409.1">
    <property type="nucleotide sequence ID" value="NZ_AP025028.1"/>
</dbReference>
<dbReference type="Proteomes" id="UP000245263">
    <property type="component" value="Chromosome 1"/>
</dbReference>
<dbReference type="SUPFAM" id="SSF111369">
    <property type="entry name" value="HlyD-like secretion proteins"/>
    <property type="match status" value="1"/>
</dbReference>
<dbReference type="Gene3D" id="1.10.287.470">
    <property type="entry name" value="Helix hairpin bin"/>
    <property type="match status" value="1"/>
</dbReference>
<dbReference type="PANTHER" id="PTHR30097:SF4">
    <property type="entry name" value="SLR6042 PROTEIN"/>
    <property type="match status" value="1"/>
</dbReference>
<dbReference type="InterPro" id="IPR051909">
    <property type="entry name" value="MFP_Cation_Efflux"/>
</dbReference>
<dbReference type="PANTHER" id="PTHR30097">
    <property type="entry name" value="CATION EFFLUX SYSTEM PROTEIN CUSB"/>
    <property type="match status" value="1"/>
</dbReference>
<reference evidence="3 4" key="1">
    <citation type="submission" date="2021-08" db="EMBL/GenBank/DDBJ databases">
        <title>Complete genome sequence of Leptospira kobayashii strain E30.</title>
        <authorList>
            <person name="Nakao R."/>
            <person name="Nakamura S."/>
            <person name="Masuzawa T."/>
            <person name="Koizumi N."/>
        </authorList>
    </citation>
    <scope>NUCLEOTIDE SEQUENCE [LARGE SCALE GENOMIC DNA]</scope>
    <source>
        <strain evidence="3 4">E30</strain>
    </source>
</reference>
<keyword evidence="1" id="KW-0813">Transport</keyword>
<sequence length="319" mass="35012">MLNKLLICILFFSPILFCTEKKAKNETENTFPTLSNGGKTIVFPNAESLTRFETVVLEKKSGFLSVLATAHVIASISSSVRNTEKVILFENPDIASLYSSYKKSKTELVKARKNIERVKDMFENRVATRKDLFEAEAELTDCVADIEERESRLRSFGFNPNQLESYPSGTAVVVSELPESQLSQVEVGESVDISFSAYPDKTFQGKAEAVGDSLDSNTRTAKIRVSLKVGNQKILPGMFAKVEFGDKIEGLLLLPKDSVVSVEGKDYIFVKQGADTLVRREVKYLAGSGNDISILSGVEEGETVVVKGVVLLKGISFGL</sequence>
<dbReference type="Gene3D" id="2.40.30.170">
    <property type="match status" value="1"/>
</dbReference>
<proteinExistence type="predicted"/>
<keyword evidence="4" id="KW-1185">Reference proteome</keyword>
<protein>
    <recommendedName>
        <fullName evidence="2">CusB-like beta-barrel domain-containing protein</fullName>
    </recommendedName>
</protein>
<organism evidence="3 4">
    <name type="scientific">Leptospira kobayashii</name>
    <dbReference type="NCBI Taxonomy" id="1917830"/>
    <lineage>
        <taxon>Bacteria</taxon>
        <taxon>Pseudomonadati</taxon>
        <taxon>Spirochaetota</taxon>
        <taxon>Spirochaetia</taxon>
        <taxon>Leptospirales</taxon>
        <taxon>Leptospiraceae</taxon>
        <taxon>Leptospira</taxon>
    </lineage>
</organism>
<evidence type="ECO:0000256" key="1">
    <source>
        <dbReference type="ARBA" id="ARBA00022448"/>
    </source>
</evidence>
<dbReference type="Gene3D" id="2.40.420.20">
    <property type="match status" value="1"/>
</dbReference>
<accession>A0ABN6KF99</accession>
<name>A0ABN6KF99_9LEPT</name>
<dbReference type="Pfam" id="PF25954">
    <property type="entry name" value="Beta-barrel_RND_2"/>
    <property type="match status" value="1"/>
</dbReference>
<evidence type="ECO:0000259" key="2">
    <source>
        <dbReference type="Pfam" id="PF25954"/>
    </source>
</evidence>
<dbReference type="EMBL" id="AP025028">
    <property type="protein sequence ID" value="BDA79759.1"/>
    <property type="molecule type" value="Genomic_DNA"/>
</dbReference>
<feature type="domain" description="CusB-like beta-barrel" evidence="2">
    <location>
        <begin position="174"/>
        <end position="246"/>
    </location>
</feature>